<organism evidence="1 2">
    <name type="scientific">Paspalum notatum var. saurae</name>
    <dbReference type="NCBI Taxonomy" id="547442"/>
    <lineage>
        <taxon>Eukaryota</taxon>
        <taxon>Viridiplantae</taxon>
        <taxon>Streptophyta</taxon>
        <taxon>Embryophyta</taxon>
        <taxon>Tracheophyta</taxon>
        <taxon>Spermatophyta</taxon>
        <taxon>Magnoliopsida</taxon>
        <taxon>Liliopsida</taxon>
        <taxon>Poales</taxon>
        <taxon>Poaceae</taxon>
        <taxon>PACMAD clade</taxon>
        <taxon>Panicoideae</taxon>
        <taxon>Andropogonodae</taxon>
        <taxon>Paspaleae</taxon>
        <taxon>Paspalinae</taxon>
        <taxon>Paspalum</taxon>
    </lineage>
</organism>
<reference evidence="1 2" key="1">
    <citation type="submission" date="2024-02" db="EMBL/GenBank/DDBJ databases">
        <title>High-quality chromosome-scale genome assembly of Pensacola bahiagrass (Paspalum notatum Flugge var. saurae).</title>
        <authorList>
            <person name="Vega J.M."/>
            <person name="Podio M."/>
            <person name="Orjuela J."/>
            <person name="Siena L.A."/>
            <person name="Pessino S.C."/>
            <person name="Combes M.C."/>
            <person name="Mariac C."/>
            <person name="Albertini E."/>
            <person name="Pupilli F."/>
            <person name="Ortiz J.P.A."/>
            <person name="Leblanc O."/>
        </authorList>
    </citation>
    <scope>NUCLEOTIDE SEQUENCE [LARGE SCALE GENOMIC DNA]</scope>
    <source>
        <strain evidence="1">R1</strain>
        <tissue evidence="1">Leaf</tissue>
    </source>
</reference>
<dbReference type="CDD" id="cd09272">
    <property type="entry name" value="RNase_HI_RT_Ty1"/>
    <property type="match status" value="1"/>
</dbReference>
<protein>
    <recommendedName>
        <fullName evidence="3">Copia protein</fullName>
    </recommendedName>
</protein>
<evidence type="ECO:0000313" key="1">
    <source>
        <dbReference type="EMBL" id="WVZ64459.1"/>
    </source>
</evidence>
<evidence type="ECO:0000313" key="2">
    <source>
        <dbReference type="Proteomes" id="UP001341281"/>
    </source>
</evidence>
<dbReference type="Proteomes" id="UP001341281">
    <property type="component" value="Chromosome 03"/>
</dbReference>
<accession>A0AAQ3T1I1</accession>
<dbReference type="AlphaFoldDB" id="A0AAQ3T1I1"/>
<keyword evidence="2" id="KW-1185">Reference proteome</keyword>
<proteinExistence type="predicted"/>
<name>A0AAQ3T1I1_PASNO</name>
<gene>
    <name evidence="1" type="ORF">U9M48_013968</name>
</gene>
<dbReference type="EMBL" id="CP144747">
    <property type="protein sequence ID" value="WVZ64459.1"/>
    <property type="molecule type" value="Genomic_DNA"/>
</dbReference>
<sequence length="85" mass="9685">MRVDNQFTIELAKNLVLHDRSKHIDIRFHFIKDCVTRGRIILGHVGTGQQLADILTKPLGQKRLVQLMVKIGVEEIKHEDQASAC</sequence>
<evidence type="ECO:0008006" key="3">
    <source>
        <dbReference type="Google" id="ProtNLM"/>
    </source>
</evidence>